<dbReference type="EMBL" id="DS923551">
    <property type="protein sequence ID" value="EEC17429.1"/>
    <property type="molecule type" value="Genomic_DNA"/>
</dbReference>
<dbReference type="EnsemblMetazoa" id="ISCW013156-RA">
    <property type="protein sequence ID" value="ISCW013156-PA"/>
    <property type="gene ID" value="ISCW013156"/>
</dbReference>
<evidence type="ECO:0000313" key="3">
    <source>
        <dbReference type="EnsemblMetazoa" id="ISCW013156-PA"/>
    </source>
</evidence>
<proteinExistence type="predicted"/>
<evidence type="ECO:0000313" key="2">
    <source>
        <dbReference type="EMBL" id="EEC17429.1"/>
    </source>
</evidence>
<evidence type="ECO:0000313" key="4">
    <source>
        <dbReference type="Proteomes" id="UP000001555"/>
    </source>
</evidence>
<protein>
    <submittedName>
        <fullName evidence="2 3">Uncharacterized protein</fullName>
    </submittedName>
</protein>
<dbReference type="AlphaFoldDB" id="B7QF07"/>
<feature type="region of interest" description="Disordered" evidence="1">
    <location>
        <begin position="63"/>
        <end position="88"/>
    </location>
</feature>
<keyword evidence="4" id="KW-1185">Reference proteome</keyword>
<dbReference type="HOGENOM" id="CLU_2471577_0_0_1"/>
<dbReference type="InParanoid" id="B7QF07"/>
<dbReference type="VEuPathDB" id="VectorBase:ISCW013156"/>
<organism>
    <name type="scientific">Ixodes scapularis</name>
    <name type="common">Black-legged tick</name>
    <name type="synonym">Deer tick</name>
    <dbReference type="NCBI Taxonomy" id="6945"/>
    <lineage>
        <taxon>Eukaryota</taxon>
        <taxon>Metazoa</taxon>
        <taxon>Ecdysozoa</taxon>
        <taxon>Arthropoda</taxon>
        <taxon>Chelicerata</taxon>
        <taxon>Arachnida</taxon>
        <taxon>Acari</taxon>
        <taxon>Parasitiformes</taxon>
        <taxon>Ixodida</taxon>
        <taxon>Ixodoidea</taxon>
        <taxon>Ixodidae</taxon>
        <taxon>Ixodinae</taxon>
        <taxon>Ixodes</taxon>
    </lineage>
</organism>
<dbReference type="EMBL" id="ABJB010565690">
    <property type="status" value="NOT_ANNOTATED_CDS"/>
    <property type="molecule type" value="Genomic_DNA"/>
</dbReference>
<reference evidence="3" key="2">
    <citation type="submission" date="2020-05" db="UniProtKB">
        <authorList>
            <consortium name="EnsemblMetazoa"/>
        </authorList>
    </citation>
    <scope>IDENTIFICATION</scope>
    <source>
        <strain evidence="3">wikel</strain>
    </source>
</reference>
<evidence type="ECO:0000256" key="1">
    <source>
        <dbReference type="SAM" id="MobiDB-lite"/>
    </source>
</evidence>
<sequence>MSHFRRAFVTFARRTRSFPYRFPCRIAVLVPEIVLGPEARGLWGQGVGARRIPLRAPWFLPDARTQSHKHRRQTGRGFAKNASQGDGD</sequence>
<gene>
    <name evidence="2" type="ORF">IscW_ISCW013156</name>
</gene>
<dbReference type="VEuPathDB" id="VectorBase:ISCI013156"/>
<reference evidence="2 4" key="1">
    <citation type="submission" date="2008-03" db="EMBL/GenBank/DDBJ databases">
        <title>Annotation of Ixodes scapularis.</title>
        <authorList>
            <consortium name="Ixodes scapularis Genome Project Consortium"/>
            <person name="Caler E."/>
            <person name="Hannick L.I."/>
            <person name="Bidwell S."/>
            <person name="Joardar V."/>
            <person name="Thiagarajan M."/>
            <person name="Amedeo P."/>
            <person name="Galinsky K.J."/>
            <person name="Schobel S."/>
            <person name="Inman J."/>
            <person name="Hostetler J."/>
            <person name="Miller J."/>
            <person name="Hammond M."/>
            <person name="Megy K."/>
            <person name="Lawson D."/>
            <person name="Kodira C."/>
            <person name="Sutton G."/>
            <person name="Meyer J."/>
            <person name="Hill C.A."/>
            <person name="Birren B."/>
            <person name="Nene V."/>
            <person name="Collins F."/>
            <person name="Alarcon-Chaidez F."/>
            <person name="Wikel S."/>
            <person name="Strausberg R."/>
        </authorList>
    </citation>
    <scope>NUCLEOTIDE SEQUENCE [LARGE SCALE GENOMIC DNA]</scope>
    <source>
        <strain evidence="4">Wikel</strain>
        <strain evidence="2">Wikel colony</strain>
    </source>
</reference>
<dbReference type="Proteomes" id="UP000001555">
    <property type="component" value="Unassembled WGS sequence"/>
</dbReference>
<name>B7QF07_IXOSC</name>
<accession>B7QF07</accession>
<dbReference type="PaxDb" id="6945-B7QF07"/>